<feature type="compositionally biased region" description="Basic residues" evidence="1">
    <location>
        <begin position="246"/>
        <end position="259"/>
    </location>
</feature>
<dbReference type="AlphaFoldDB" id="A0A9X1B5T9"/>
<feature type="region of interest" description="Disordered" evidence="1">
    <location>
        <begin position="46"/>
        <end position="78"/>
    </location>
</feature>
<comment type="caution">
    <text evidence="2">The sequence shown here is derived from an EMBL/GenBank/DDBJ whole genome shotgun (WGS) entry which is preliminary data.</text>
</comment>
<dbReference type="Pfam" id="PF13384">
    <property type="entry name" value="HTH_23"/>
    <property type="match status" value="1"/>
</dbReference>
<sequence>MPRSRSSLRLMLNCPASRWRKPRDSRNAPTERITAGCSRWAAIHPLRRNDHRARGGPAPHPSTITGRADCDPRSRGESPALGVGCDSLKISLAVALPLTASDREGSVAALQLLLISAYRRWPVPKASTLLAPSPRSKGGKGLGSSVHRKLRFVTVCRRSVPPPASPSPRGHHAPMPASEALDPIHDAALAMIAAGADEALVRRALKPVRARWQGACYIRSSDPATDSEIIQRLEQGQHPREIARALGKHRSTVSRRRSRWLNERGPR</sequence>
<feature type="region of interest" description="Disordered" evidence="1">
    <location>
        <begin position="159"/>
        <end position="178"/>
    </location>
</feature>
<proteinExistence type="predicted"/>
<dbReference type="EMBL" id="NRRY01000029">
    <property type="protein sequence ID" value="MBK1619982.1"/>
    <property type="molecule type" value="Genomic_DNA"/>
</dbReference>
<dbReference type="Proteomes" id="UP001138768">
    <property type="component" value="Unassembled WGS sequence"/>
</dbReference>
<evidence type="ECO:0000313" key="3">
    <source>
        <dbReference type="Proteomes" id="UP001138768"/>
    </source>
</evidence>
<evidence type="ECO:0000313" key="2">
    <source>
        <dbReference type="EMBL" id="MBK1619982.1"/>
    </source>
</evidence>
<feature type="region of interest" description="Disordered" evidence="1">
    <location>
        <begin position="246"/>
        <end position="267"/>
    </location>
</feature>
<evidence type="ECO:0000256" key="1">
    <source>
        <dbReference type="SAM" id="MobiDB-lite"/>
    </source>
</evidence>
<accession>A0A9X1B5T9</accession>
<name>A0A9X1B5T9_9GAMM</name>
<keyword evidence="3" id="KW-1185">Reference proteome</keyword>
<protein>
    <submittedName>
        <fullName evidence="2">Uncharacterized protein</fullName>
    </submittedName>
</protein>
<reference evidence="2 3" key="1">
    <citation type="journal article" date="2020" name="Microorganisms">
        <title>Osmotic Adaptation and Compatible Solute Biosynthesis of Phototrophic Bacteria as Revealed from Genome Analyses.</title>
        <authorList>
            <person name="Imhoff J.F."/>
            <person name="Rahn T."/>
            <person name="Kunzel S."/>
            <person name="Keller A."/>
            <person name="Neulinger S.C."/>
        </authorList>
    </citation>
    <scope>NUCLEOTIDE SEQUENCE [LARGE SCALE GENOMIC DNA]</scope>
    <source>
        <strain evidence="2 3">DSM 25653</strain>
    </source>
</reference>
<organism evidence="2 3">
    <name type="scientific">Lamprobacter modestohalophilus</name>
    <dbReference type="NCBI Taxonomy" id="1064514"/>
    <lineage>
        <taxon>Bacteria</taxon>
        <taxon>Pseudomonadati</taxon>
        <taxon>Pseudomonadota</taxon>
        <taxon>Gammaproteobacteria</taxon>
        <taxon>Chromatiales</taxon>
        <taxon>Chromatiaceae</taxon>
        <taxon>Lamprobacter</taxon>
    </lineage>
</organism>
<gene>
    <name evidence="2" type="ORF">CKO42_16350</name>
</gene>